<protein>
    <submittedName>
        <fullName evidence="1">Putative Esterase</fullName>
    </submittedName>
</protein>
<dbReference type="Pfam" id="PF00756">
    <property type="entry name" value="Esterase"/>
    <property type="match status" value="1"/>
</dbReference>
<dbReference type="SUPFAM" id="SSF53474">
    <property type="entry name" value="alpha/beta-Hydrolases"/>
    <property type="match status" value="2"/>
</dbReference>
<name>A0A212J7F0_9BACT</name>
<reference evidence="1" key="1">
    <citation type="submission" date="2016-04" db="EMBL/GenBank/DDBJ databases">
        <authorList>
            <person name="Evans L.H."/>
            <person name="Alamgir A."/>
            <person name="Owens N."/>
            <person name="Weber N.D."/>
            <person name="Virtaneva K."/>
            <person name="Barbian K."/>
            <person name="Babar A."/>
            <person name="Rosenke K."/>
        </authorList>
    </citation>
    <scope>NUCLEOTIDE SEQUENCE</scope>
    <source>
        <strain evidence="1">86-2</strain>
    </source>
</reference>
<gene>
    <name evidence="1" type="ORF">KL86DYS2_10895</name>
</gene>
<dbReference type="PANTHER" id="PTHR48098">
    <property type="entry name" value="ENTEROCHELIN ESTERASE-RELATED"/>
    <property type="match status" value="1"/>
</dbReference>
<organism evidence="1">
    <name type="scientific">uncultured Dysgonomonas sp</name>
    <dbReference type="NCBI Taxonomy" id="206096"/>
    <lineage>
        <taxon>Bacteria</taxon>
        <taxon>Pseudomonadati</taxon>
        <taxon>Bacteroidota</taxon>
        <taxon>Bacteroidia</taxon>
        <taxon>Bacteroidales</taxon>
        <taxon>Dysgonomonadaceae</taxon>
        <taxon>Dysgonomonas</taxon>
        <taxon>environmental samples</taxon>
    </lineage>
</organism>
<sequence length="516" mass="60597">MKTVFNILIFCLVSVGCFTQNNEKLLVLEDEVMYSKILKQEVKYTICLPDSYYDNTSRFPVVYMLHGLGDNSYSWLEYGQIDLYAQKAVTEGRIIPMIYVMPDGYKTYYTNDFYKKSLYQDMFIKELIPHIDNKYKTRASKQYRATIGYSMGGFGALMLAAKNQDVFSTTVPLSISMRTDEQYMTEESPWWDEQWGRLFGGEGEEGKARLTNYYKENSPMHFFVNNKCDLKIFIDNGDDEQTLASSNEELHMLLRDKKIVHEFRVRNGGHEFSYWREAMYNGLNFISDSFENKPYRGDNKQGFENLKATIKPYAVESNSYQVYLPKDYQKSSRLYPVLYVDADLSLNEKEKFAGIVEQSIEKMEIPQMIVVFLNKQNNNKDVSELIGKIEENLRIRKNRRFRAYLGYKDGGKTAFKNLTQKDDFTCIVSFDTSLQDNDEILTDLRDTDKKKFERTWIYVDAPDKGQFYRGNGNLHILLKEKDIYHEYRVREGDRGTDYLFQGLNESLKYIGKKFHK</sequence>
<dbReference type="EMBL" id="FLUL01000001">
    <property type="protein sequence ID" value="SBV95359.1"/>
    <property type="molecule type" value="Genomic_DNA"/>
</dbReference>
<dbReference type="PANTHER" id="PTHR48098:SF1">
    <property type="entry name" value="DIACYLGLYCEROL ACYLTRANSFERASE_MYCOLYLTRANSFERASE AG85A"/>
    <property type="match status" value="1"/>
</dbReference>
<accession>A0A212J7F0</accession>
<dbReference type="RefSeq" id="WP_291125823.1">
    <property type="nucleotide sequence ID" value="NZ_LT599021.1"/>
</dbReference>
<evidence type="ECO:0000313" key="1">
    <source>
        <dbReference type="EMBL" id="SBV95359.1"/>
    </source>
</evidence>
<dbReference type="InterPro" id="IPR050583">
    <property type="entry name" value="Mycobacterial_A85_antigen"/>
</dbReference>
<dbReference type="AlphaFoldDB" id="A0A212J7F0"/>
<dbReference type="InterPro" id="IPR029058">
    <property type="entry name" value="AB_hydrolase_fold"/>
</dbReference>
<dbReference type="InterPro" id="IPR000801">
    <property type="entry name" value="Esterase-like"/>
</dbReference>
<dbReference type="GO" id="GO:0016747">
    <property type="term" value="F:acyltransferase activity, transferring groups other than amino-acyl groups"/>
    <property type="evidence" value="ECO:0007669"/>
    <property type="project" value="TreeGrafter"/>
</dbReference>
<proteinExistence type="predicted"/>
<dbReference type="PROSITE" id="PS51257">
    <property type="entry name" value="PROKAR_LIPOPROTEIN"/>
    <property type="match status" value="1"/>
</dbReference>
<dbReference type="Gene3D" id="3.40.50.1820">
    <property type="entry name" value="alpha/beta hydrolase"/>
    <property type="match status" value="2"/>
</dbReference>